<dbReference type="AlphaFoldDB" id="A0A9W4TQK4"/>
<protein>
    <submittedName>
        <fullName evidence="1">Uncharacterized protein</fullName>
    </submittedName>
</protein>
<reference evidence="1" key="1">
    <citation type="submission" date="2022-10" db="EMBL/GenBank/DDBJ databases">
        <authorList>
            <person name="Botero Cardona J."/>
        </authorList>
    </citation>
    <scope>NUCLEOTIDE SEQUENCE</scope>
    <source>
        <strain evidence="1">LMG 31819</strain>
    </source>
</reference>
<organism evidence="1 2">
    <name type="scientific">Commensalibacter communis</name>
    <dbReference type="NCBI Taxonomy" id="2972786"/>
    <lineage>
        <taxon>Bacteria</taxon>
        <taxon>Pseudomonadati</taxon>
        <taxon>Pseudomonadota</taxon>
        <taxon>Alphaproteobacteria</taxon>
        <taxon>Acetobacterales</taxon>
        <taxon>Acetobacteraceae</taxon>
    </lineage>
</organism>
<proteinExistence type="predicted"/>
<sequence>LNKVIQEAMENYIPANPMEMNSQELIKVFTEQMNQINYPQIKSILQDKINTIRSAARQIEELRKLGVVLMDKKKQGVFA</sequence>
<feature type="non-terminal residue" evidence="1">
    <location>
        <position position="1"/>
    </location>
</feature>
<accession>A0A9W4TQK4</accession>
<name>A0A9W4TQK4_9PROT</name>
<dbReference type="Proteomes" id="UP001154255">
    <property type="component" value="Unassembled WGS sequence"/>
</dbReference>
<gene>
    <name evidence="1" type="ORF">R53530_LOCUS2228</name>
</gene>
<dbReference type="EMBL" id="CAMXCM010000011">
    <property type="protein sequence ID" value="CAI3957780.1"/>
    <property type="molecule type" value="Genomic_DNA"/>
</dbReference>
<dbReference type="RefSeq" id="WP_271807726.1">
    <property type="nucleotide sequence ID" value="NZ_CAMXCM010000011.1"/>
</dbReference>
<evidence type="ECO:0000313" key="1">
    <source>
        <dbReference type="EMBL" id="CAI3957780.1"/>
    </source>
</evidence>
<evidence type="ECO:0000313" key="2">
    <source>
        <dbReference type="Proteomes" id="UP001154255"/>
    </source>
</evidence>
<comment type="caution">
    <text evidence="1">The sequence shown here is derived from an EMBL/GenBank/DDBJ whole genome shotgun (WGS) entry which is preliminary data.</text>
</comment>